<keyword evidence="3" id="KW-0378">Hydrolase</keyword>
<dbReference type="PANTHER" id="PTHR46233">
    <property type="entry name" value="HYDROXYACYLGLUTATHIONE HYDROLASE GLOC"/>
    <property type="match status" value="1"/>
</dbReference>
<keyword evidence="7" id="KW-1185">Reference proteome</keyword>
<dbReference type="GO" id="GO:0016787">
    <property type="term" value="F:hydrolase activity"/>
    <property type="evidence" value="ECO:0007669"/>
    <property type="project" value="UniProtKB-KW"/>
</dbReference>
<keyword evidence="4" id="KW-0862">Zinc</keyword>
<reference evidence="6 7" key="1">
    <citation type="submission" date="2013-11" db="EMBL/GenBank/DDBJ databases">
        <title>Metagenomic analysis of a methanogenic consortium involved in long chain n-alkane degradation.</title>
        <authorList>
            <person name="Davidova I.A."/>
            <person name="Callaghan A.V."/>
            <person name="Wawrik B."/>
            <person name="Pruitt S."/>
            <person name="Marks C."/>
            <person name="Duncan K.E."/>
            <person name="Suflita J.M."/>
        </authorList>
    </citation>
    <scope>NUCLEOTIDE SEQUENCE [LARGE SCALE GENOMIC DNA]</scope>
    <source>
        <strain evidence="6 7">SPR</strain>
    </source>
</reference>
<dbReference type="InterPro" id="IPR036866">
    <property type="entry name" value="RibonucZ/Hydroxyglut_hydro"/>
</dbReference>
<protein>
    <submittedName>
        <fullName evidence="6">Lactamase</fullName>
    </submittedName>
</protein>
<dbReference type="OrthoDB" id="9802991at2"/>
<dbReference type="FunCoup" id="A0A0D2JBQ0">
    <property type="interactions" value="470"/>
</dbReference>
<name>A0A0D2JBQ0_9BACT</name>
<dbReference type="Pfam" id="PF00753">
    <property type="entry name" value="Lactamase_B"/>
    <property type="match status" value="1"/>
</dbReference>
<dbReference type="InterPro" id="IPR051453">
    <property type="entry name" value="MBL_Glyoxalase_II"/>
</dbReference>
<evidence type="ECO:0000256" key="1">
    <source>
        <dbReference type="ARBA" id="ARBA00001947"/>
    </source>
</evidence>
<dbReference type="GO" id="GO:0046872">
    <property type="term" value="F:metal ion binding"/>
    <property type="evidence" value="ECO:0007669"/>
    <property type="project" value="UniProtKB-KW"/>
</dbReference>
<dbReference type="SMART" id="SM00849">
    <property type="entry name" value="Lactamase_B"/>
    <property type="match status" value="1"/>
</dbReference>
<evidence type="ECO:0000256" key="2">
    <source>
        <dbReference type="ARBA" id="ARBA00022723"/>
    </source>
</evidence>
<evidence type="ECO:0000256" key="3">
    <source>
        <dbReference type="ARBA" id="ARBA00022801"/>
    </source>
</evidence>
<evidence type="ECO:0000256" key="4">
    <source>
        <dbReference type="ARBA" id="ARBA00022833"/>
    </source>
</evidence>
<feature type="domain" description="Metallo-beta-lactamase" evidence="5">
    <location>
        <begin position="12"/>
        <end position="190"/>
    </location>
</feature>
<dbReference type="Gene3D" id="3.60.15.10">
    <property type="entry name" value="Ribonuclease Z/Hydroxyacylglutathione hydrolase-like"/>
    <property type="match status" value="1"/>
</dbReference>
<sequence>MKIIQMLVGQMAVYAYLIGCEKTGKAVVIDPAGNEEQITAKAKDEGLTIVKILNTHGHADHTCGNALMKKLTNAPILVHEADAPNLQSAHNAEFTRMLGAEVTPEADETFKHNDFIEVGEEVKLKVIHTPGHTPGCVCFFTPGHVFTGDTLFVGAVGRTDLPGGSFDQMFKSIQENILTLPDETVVWPGHNYGPYPKSTVAAERQTNPFLR</sequence>
<accession>A0A0D2JBQ0</accession>
<gene>
    <name evidence="6" type="ORF">X474_02315</name>
</gene>
<proteinExistence type="predicted"/>
<keyword evidence="2" id="KW-0479">Metal-binding</keyword>
<dbReference type="Proteomes" id="UP000032233">
    <property type="component" value="Unassembled WGS sequence"/>
</dbReference>
<dbReference type="CDD" id="cd06262">
    <property type="entry name" value="metallo-hydrolase-like_MBL-fold"/>
    <property type="match status" value="1"/>
</dbReference>
<comment type="caution">
    <text evidence="6">The sequence shown here is derived from an EMBL/GenBank/DDBJ whole genome shotgun (WGS) entry which is preliminary data.</text>
</comment>
<organism evidence="6 7">
    <name type="scientific">Dethiosulfatarculus sandiegensis</name>
    <dbReference type="NCBI Taxonomy" id="1429043"/>
    <lineage>
        <taxon>Bacteria</taxon>
        <taxon>Pseudomonadati</taxon>
        <taxon>Thermodesulfobacteriota</taxon>
        <taxon>Desulfarculia</taxon>
        <taxon>Desulfarculales</taxon>
        <taxon>Desulfarculaceae</taxon>
        <taxon>Dethiosulfatarculus</taxon>
    </lineage>
</organism>
<evidence type="ECO:0000313" key="6">
    <source>
        <dbReference type="EMBL" id="KIX15559.1"/>
    </source>
</evidence>
<comment type="cofactor">
    <cofactor evidence="1">
        <name>Zn(2+)</name>
        <dbReference type="ChEBI" id="CHEBI:29105"/>
    </cofactor>
</comment>
<dbReference type="RefSeq" id="WP_044346453.1">
    <property type="nucleotide sequence ID" value="NZ_AZAC01000002.1"/>
</dbReference>
<dbReference type="STRING" id="1429043.X474_02315"/>
<dbReference type="AlphaFoldDB" id="A0A0D2JBQ0"/>
<dbReference type="EMBL" id="AZAC01000002">
    <property type="protein sequence ID" value="KIX15559.1"/>
    <property type="molecule type" value="Genomic_DNA"/>
</dbReference>
<evidence type="ECO:0000259" key="5">
    <source>
        <dbReference type="SMART" id="SM00849"/>
    </source>
</evidence>
<evidence type="ECO:0000313" key="7">
    <source>
        <dbReference type="Proteomes" id="UP000032233"/>
    </source>
</evidence>
<dbReference type="InterPro" id="IPR001279">
    <property type="entry name" value="Metallo-B-lactamas"/>
</dbReference>
<dbReference type="SUPFAM" id="SSF56281">
    <property type="entry name" value="Metallo-hydrolase/oxidoreductase"/>
    <property type="match status" value="1"/>
</dbReference>
<dbReference type="PANTHER" id="PTHR46233:SF3">
    <property type="entry name" value="HYDROXYACYLGLUTATHIONE HYDROLASE GLOC"/>
    <property type="match status" value="1"/>
</dbReference>
<dbReference type="InParanoid" id="A0A0D2JBQ0"/>